<evidence type="ECO:0000313" key="2">
    <source>
        <dbReference type="EMBL" id="PRM92175.1"/>
    </source>
</evidence>
<dbReference type="AlphaFoldDB" id="A0A2S9T002"/>
<feature type="region of interest" description="Disordered" evidence="1">
    <location>
        <begin position="58"/>
        <end position="90"/>
    </location>
</feature>
<dbReference type="RefSeq" id="WP_105916200.1">
    <property type="nucleotide sequence ID" value="NZ_JAPRAG010000010.1"/>
</dbReference>
<comment type="caution">
    <text evidence="2">The sequence shown here is derived from an EMBL/GenBank/DDBJ whole genome shotgun (WGS) entry which is preliminary data.</text>
</comment>
<feature type="compositionally biased region" description="Basic residues" evidence="1">
    <location>
        <begin position="71"/>
        <end position="81"/>
    </location>
</feature>
<name>A0A2S9T002_9BACT</name>
<evidence type="ECO:0000256" key="1">
    <source>
        <dbReference type="SAM" id="MobiDB-lite"/>
    </source>
</evidence>
<dbReference type="EMBL" id="NXGE01000015">
    <property type="protein sequence ID" value="PRM92175.1"/>
    <property type="molecule type" value="Genomic_DNA"/>
</dbReference>
<protein>
    <submittedName>
        <fullName evidence="2">Uncharacterized protein</fullName>
    </submittedName>
</protein>
<sequence>MAIPFIAGVIVGAVGFYAYKNKDNLKGKSKELLKIVKQKSESVKKDIESKISLPKNKLKVQKSETTNKKDIKPKRKYTKKVNKQDEEVSE</sequence>
<evidence type="ECO:0000313" key="3">
    <source>
        <dbReference type="Proteomes" id="UP000238281"/>
    </source>
</evidence>
<reference evidence="2 3" key="1">
    <citation type="submission" date="2017-09" db="EMBL/GenBank/DDBJ databases">
        <title>Reassesment of A. cryaerophilus.</title>
        <authorList>
            <person name="Perez-Cataluna A."/>
            <person name="Collado L."/>
            <person name="Salgado O."/>
            <person name="Lefinanco V."/>
            <person name="Figueras M.J."/>
        </authorList>
    </citation>
    <scope>NUCLEOTIDE SEQUENCE [LARGE SCALE GENOMIC DNA]</scope>
    <source>
        <strain evidence="2 3">LMG 10210</strain>
    </source>
</reference>
<accession>A0A2S9T002</accession>
<feature type="compositionally biased region" description="Basic and acidic residues" evidence="1">
    <location>
        <begin position="61"/>
        <end position="70"/>
    </location>
</feature>
<dbReference type="Proteomes" id="UP000238281">
    <property type="component" value="Unassembled WGS sequence"/>
</dbReference>
<proteinExistence type="predicted"/>
<organism evidence="2 3">
    <name type="scientific">Aliarcobacter cryaerophilus</name>
    <dbReference type="NCBI Taxonomy" id="28198"/>
    <lineage>
        <taxon>Bacteria</taxon>
        <taxon>Pseudomonadati</taxon>
        <taxon>Campylobacterota</taxon>
        <taxon>Epsilonproteobacteria</taxon>
        <taxon>Campylobacterales</taxon>
        <taxon>Arcobacteraceae</taxon>
        <taxon>Aliarcobacter</taxon>
    </lineage>
</organism>
<gene>
    <name evidence="2" type="ORF">CJ673_11000</name>
</gene>